<keyword evidence="1" id="KW-0732">Signal</keyword>
<name>A0ABR1DA64_NECAM</name>
<dbReference type="EMBL" id="JAVFWL010000004">
    <property type="protein sequence ID" value="KAK6747379.1"/>
    <property type="molecule type" value="Genomic_DNA"/>
</dbReference>
<gene>
    <name evidence="2" type="primary">Necator_chrIV.g13818</name>
    <name evidence="2" type="ORF">RB195_000526</name>
</gene>
<reference evidence="2 3" key="1">
    <citation type="submission" date="2023-08" db="EMBL/GenBank/DDBJ databases">
        <title>A Necator americanus chromosomal reference genome.</title>
        <authorList>
            <person name="Ilik V."/>
            <person name="Petrzelkova K.J."/>
            <person name="Pardy F."/>
            <person name="Fuh T."/>
            <person name="Niatou-Singa F.S."/>
            <person name="Gouil Q."/>
            <person name="Baker L."/>
            <person name="Ritchie M.E."/>
            <person name="Jex A.R."/>
            <person name="Gazzola D."/>
            <person name="Li H."/>
            <person name="Toshio Fujiwara R."/>
            <person name="Zhan B."/>
            <person name="Aroian R.V."/>
            <person name="Pafco B."/>
            <person name="Schwarz E.M."/>
        </authorList>
    </citation>
    <scope>NUCLEOTIDE SEQUENCE [LARGE SCALE GENOMIC DNA]</scope>
    <source>
        <strain evidence="2 3">Aroian</strain>
        <tissue evidence="2">Whole animal</tissue>
    </source>
</reference>
<accession>A0ABR1DA64</accession>
<feature type="signal peptide" evidence="1">
    <location>
        <begin position="1"/>
        <end position="24"/>
    </location>
</feature>
<evidence type="ECO:0000256" key="1">
    <source>
        <dbReference type="SAM" id="SignalP"/>
    </source>
</evidence>
<keyword evidence="3" id="KW-1185">Reference proteome</keyword>
<organism evidence="2 3">
    <name type="scientific">Necator americanus</name>
    <name type="common">Human hookworm</name>
    <dbReference type="NCBI Taxonomy" id="51031"/>
    <lineage>
        <taxon>Eukaryota</taxon>
        <taxon>Metazoa</taxon>
        <taxon>Ecdysozoa</taxon>
        <taxon>Nematoda</taxon>
        <taxon>Chromadorea</taxon>
        <taxon>Rhabditida</taxon>
        <taxon>Rhabditina</taxon>
        <taxon>Rhabditomorpha</taxon>
        <taxon>Strongyloidea</taxon>
        <taxon>Ancylostomatidae</taxon>
        <taxon>Bunostominae</taxon>
        <taxon>Necator</taxon>
    </lineage>
</organism>
<evidence type="ECO:0000313" key="3">
    <source>
        <dbReference type="Proteomes" id="UP001303046"/>
    </source>
</evidence>
<feature type="chain" id="PRO_5045161750" evidence="1">
    <location>
        <begin position="25"/>
        <end position="106"/>
    </location>
</feature>
<proteinExistence type="predicted"/>
<protein>
    <submittedName>
        <fullName evidence="2">Uncharacterized protein</fullName>
    </submittedName>
</protein>
<dbReference type="Proteomes" id="UP001303046">
    <property type="component" value="Unassembled WGS sequence"/>
</dbReference>
<evidence type="ECO:0000313" key="2">
    <source>
        <dbReference type="EMBL" id="KAK6747379.1"/>
    </source>
</evidence>
<sequence>MLLKGVFPLLLGLFLKLEIAGAYSFENITSIAELNSFFESFFALTNSTSIQEWEAGLPKPIELAEMQELIRKLYRMNDFDKIDSSFMLNYKSLNSYVNVSIIQDRK</sequence>
<comment type="caution">
    <text evidence="2">The sequence shown here is derived from an EMBL/GenBank/DDBJ whole genome shotgun (WGS) entry which is preliminary data.</text>
</comment>